<dbReference type="AlphaFoldDB" id="A0A1G2T3C4"/>
<dbReference type="InterPro" id="IPR002477">
    <property type="entry name" value="Peptidoglycan-bd-like"/>
</dbReference>
<organism evidence="2 3">
    <name type="scientific">Candidatus Zambryskibacteria bacterium RIFCSPHIGHO2_01_FULL_49_18</name>
    <dbReference type="NCBI Taxonomy" id="1802740"/>
    <lineage>
        <taxon>Bacteria</taxon>
        <taxon>Candidatus Zambryskiibacteriota</taxon>
    </lineage>
</organism>
<accession>A0A1G2T3C4</accession>
<protein>
    <recommendedName>
        <fullName evidence="1">Peptidoglycan binding-like domain-containing protein</fullName>
    </recommendedName>
</protein>
<dbReference type="InterPro" id="IPR036365">
    <property type="entry name" value="PGBD-like_sf"/>
</dbReference>
<dbReference type="InterPro" id="IPR036366">
    <property type="entry name" value="PGBDSf"/>
</dbReference>
<dbReference type="SUPFAM" id="SSF47090">
    <property type="entry name" value="PGBD-like"/>
    <property type="match status" value="1"/>
</dbReference>
<proteinExistence type="predicted"/>
<dbReference type="Gene3D" id="1.10.101.10">
    <property type="entry name" value="PGBD-like superfamily/PGBD"/>
    <property type="match status" value="1"/>
</dbReference>
<dbReference type="Proteomes" id="UP000178612">
    <property type="component" value="Unassembled WGS sequence"/>
</dbReference>
<gene>
    <name evidence="2" type="ORF">A2758_00150</name>
</gene>
<evidence type="ECO:0000313" key="2">
    <source>
        <dbReference type="EMBL" id="OHA91518.1"/>
    </source>
</evidence>
<evidence type="ECO:0000259" key="1">
    <source>
        <dbReference type="Pfam" id="PF01471"/>
    </source>
</evidence>
<reference evidence="2 3" key="1">
    <citation type="journal article" date="2016" name="Nat. Commun.">
        <title>Thousands of microbial genomes shed light on interconnected biogeochemical processes in an aquifer system.</title>
        <authorList>
            <person name="Anantharaman K."/>
            <person name="Brown C.T."/>
            <person name="Hug L.A."/>
            <person name="Sharon I."/>
            <person name="Castelle C.J."/>
            <person name="Probst A.J."/>
            <person name="Thomas B.C."/>
            <person name="Singh A."/>
            <person name="Wilkins M.J."/>
            <person name="Karaoz U."/>
            <person name="Brodie E.L."/>
            <person name="Williams K.H."/>
            <person name="Hubbard S.S."/>
            <person name="Banfield J.F."/>
        </authorList>
    </citation>
    <scope>NUCLEOTIDE SEQUENCE [LARGE SCALE GENOMIC DNA]</scope>
</reference>
<dbReference type="Pfam" id="PF01471">
    <property type="entry name" value="PG_binding_1"/>
    <property type="match status" value="1"/>
</dbReference>
<feature type="domain" description="Peptidoglycan binding-like" evidence="1">
    <location>
        <begin position="90"/>
        <end position="136"/>
    </location>
</feature>
<evidence type="ECO:0000313" key="3">
    <source>
        <dbReference type="Proteomes" id="UP000178612"/>
    </source>
</evidence>
<sequence>MCLAGKGFTVAGKLKVKLEIMIKSKIAKIAALSVGVTFALGLSVNTAGAVTVAELQAQINALMAQLAALQGAPSAGVVNAINSDLTIGSSGNSVVNLQSALVAQGYLTMPAGVAMGYFGSLTKAAVAKWQAANGVAPAVGYFGPISRAKFNASASATGTVPGTTVGSGTTTTVGGGITTPGVEGTITVSVNPSPASGTKLYENDDMRAVMGIKIEAKGSDMKIERVKLDLDATTSGNADNDFYRKIASKIYIMDGSTVLASSDLNANTVVKDGSDYFITISGFGFVVPKNQIKVLTVALDANTTWDSTFDNDNWTLGVPVEGVRSVDGAGVNQYGPATAFTREFSSAADLVDAATVTVSLNSSTPETQQVICESNTDNDECDLLELAKFDFKAEKDAVTVTDLVVDLVRGGATIATTTTAYIYDGSTLVGSASVAGTSLTAGGATFTDIDWVVPKDTTKVLSLKVDVRDASVQADTFAADIDTADVTAENSAGAAITEAGSAQGRTFTIRKVGPQVTLVSKSITTSGVPQGAPAAGLTSTSTLSATFNVKIKALGGDLLLGTVASGTPTFASSTTSFKVYRNGSHDTSIGSFATSTSYSIPSICVSEGTESCKLSEGTEVSFPVTFNILGRQGPGKAGDAAIGTPLSVISSYSVQMEGVQWVAKNNSGATTTTFMSGLADWRTADVSFP</sequence>
<name>A0A1G2T3C4_9BACT</name>
<comment type="caution">
    <text evidence="2">The sequence shown here is derived from an EMBL/GenBank/DDBJ whole genome shotgun (WGS) entry which is preliminary data.</text>
</comment>
<dbReference type="EMBL" id="MHVJ01000011">
    <property type="protein sequence ID" value="OHA91518.1"/>
    <property type="molecule type" value="Genomic_DNA"/>
</dbReference>